<reference evidence="10" key="1">
    <citation type="journal article" date="2023" name="G3 (Bethesda)">
        <title>Whole genome assemblies of Zophobas morio and Tenebrio molitor.</title>
        <authorList>
            <person name="Kaur S."/>
            <person name="Stinson S.A."/>
            <person name="diCenzo G.C."/>
        </authorList>
    </citation>
    <scope>NUCLEOTIDE SEQUENCE</scope>
    <source>
        <strain evidence="10">QUZm001</strain>
    </source>
</reference>
<dbReference type="CDD" id="cd01925">
    <property type="entry name" value="cyclophilin_CeCYP16-like"/>
    <property type="match status" value="1"/>
</dbReference>
<dbReference type="EMBL" id="JALNTZ010000001">
    <property type="protein sequence ID" value="KAJ3665390.1"/>
    <property type="molecule type" value="Genomic_DNA"/>
</dbReference>
<proteinExistence type="inferred from homology"/>
<evidence type="ECO:0000313" key="10">
    <source>
        <dbReference type="EMBL" id="KAJ3665390.1"/>
    </source>
</evidence>
<dbReference type="Gene3D" id="2.40.100.10">
    <property type="entry name" value="Cyclophilin-like"/>
    <property type="match status" value="1"/>
</dbReference>
<evidence type="ECO:0000256" key="3">
    <source>
        <dbReference type="ARBA" id="ARBA00023242"/>
    </source>
</evidence>
<comment type="subunit">
    <text evidence="6">Part of the activated spliceosome B/catalytic step 1 spliceosome, one of the forms of the spliceosome which has a well-formed active site but still cannot catalyze the branching reaction and is composed at least of 52 proteins, the U2, U5 and U6 snRNAs and the pre-mRNA. Recruited during early steps of activated spliceosome B maturation, it is probably one of the first proteins released from this complex as he matures to the spliceosome C complex. Component of the minor spliceosome, which splices U12-type introns.</text>
</comment>
<keyword evidence="11" id="KW-1185">Reference proteome</keyword>
<dbReference type="AlphaFoldDB" id="A0AA38MNV3"/>
<dbReference type="InterPro" id="IPR002130">
    <property type="entry name" value="Cyclophilin-type_PPIase_dom"/>
</dbReference>
<dbReference type="InterPro" id="IPR029000">
    <property type="entry name" value="Cyclophilin-like_dom_sf"/>
</dbReference>
<evidence type="ECO:0000313" key="11">
    <source>
        <dbReference type="Proteomes" id="UP001168821"/>
    </source>
</evidence>
<sequence length="446" mass="51897">MSNVYILEPPTTGKVLLKTTVGDIDVELWTKETPKTCRNFIQLCLEGYYDNTIFHRVIKGFIVQGGDPNGDGTGGESIYGEPFKDEFHQRLRFTRRGLLAMANAGKDDNGSQFFFTLGAAPELQEKHTIFGKITGETIFNMLKLEEGLVRDERPVYPHKIIRAEVLNNPFADIEPRMRQVEVKEKKKKEKKPGVKNFKLLSFGAEAEEDEEQSTRENEKFVGKGKSTHDILDDPKLSSKTEDIDSEDTEDEVDPEQQLETIRKKLKRDHKKAVPVASTTAEPLDTYESFLEEQRQEKKKKQYDEIQKEIQNVKKEYHQNKLKKKEEKALEEKEVEKNETVQEYINEYDKYKNKTKALPKKGAGREKFTLELLDKFKKKLQSMKDGEETQDEEERAWLKHRLCFEEKSPILAKDANRKDDDWFEIYDPRNSLNKRRRGETVAKFSGK</sequence>
<evidence type="ECO:0000256" key="5">
    <source>
        <dbReference type="ARBA" id="ARBA00042090"/>
    </source>
</evidence>
<dbReference type="Pfam" id="PF00160">
    <property type="entry name" value="Pro_isomerase"/>
    <property type="match status" value="1"/>
</dbReference>
<evidence type="ECO:0000256" key="7">
    <source>
        <dbReference type="SAM" id="Coils"/>
    </source>
</evidence>
<dbReference type="Proteomes" id="UP001168821">
    <property type="component" value="Unassembled WGS sequence"/>
</dbReference>
<organism evidence="10 11">
    <name type="scientific">Zophobas morio</name>
    <dbReference type="NCBI Taxonomy" id="2755281"/>
    <lineage>
        <taxon>Eukaryota</taxon>
        <taxon>Metazoa</taxon>
        <taxon>Ecdysozoa</taxon>
        <taxon>Arthropoda</taxon>
        <taxon>Hexapoda</taxon>
        <taxon>Insecta</taxon>
        <taxon>Pterygota</taxon>
        <taxon>Neoptera</taxon>
        <taxon>Endopterygota</taxon>
        <taxon>Coleoptera</taxon>
        <taxon>Polyphaga</taxon>
        <taxon>Cucujiformia</taxon>
        <taxon>Tenebrionidae</taxon>
        <taxon>Zophobas</taxon>
    </lineage>
</organism>
<dbReference type="GO" id="GO:0006457">
    <property type="term" value="P:protein folding"/>
    <property type="evidence" value="ECO:0007669"/>
    <property type="project" value="InterPro"/>
</dbReference>
<dbReference type="InterPro" id="IPR044666">
    <property type="entry name" value="Cyclophilin_A-like"/>
</dbReference>
<evidence type="ECO:0000256" key="4">
    <source>
        <dbReference type="ARBA" id="ARBA00040027"/>
    </source>
</evidence>
<evidence type="ECO:0000256" key="8">
    <source>
        <dbReference type="SAM" id="MobiDB-lite"/>
    </source>
</evidence>
<feature type="compositionally biased region" description="Basic and acidic residues" evidence="8">
    <location>
        <begin position="212"/>
        <end position="242"/>
    </location>
</feature>
<dbReference type="PANTHER" id="PTHR45625:SF6">
    <property type="entry name" value="SPLICEOSOME-ASSOCIATED PROTEIN CWC27 HOMOLOG"/>
    <property type="match status" value="1"/>
</dbReference>
<evidence type="ECO:0000256" key="2">
    <source>
        <dbReference type="ARBA" id="ARBA00007365"/>
    </source>
</evidence>
<comment type="subcellular location">
    <subcellularLocation>
        <location evidence="1">Nucleus</location>
    </subcellularLocation>
</comment>
<dbReference type="PRINTS" id="PR00153">
    <property type="entry name" value="CSAPPISMRASE"/>
</dbReference>
<dbReference type="PANTHER" id="PTHR45625">
    <property type="entry name" value="PEPTIDYL-PROLYL CIS-TRANS ISOMERASE-RELATED"/>
    <property type="match status" value="1"/>
</dbReference>
<comment type="similarity">
    <text evidence="2">Belongs to the cyclophilin-type PPIase family.</text>
</comment>
<dbReference type="PROSITE" id="PS00170">
    <property type="entry name" value="CSA_PPIASE_1"/>
    <property type="match status" value="1"/>
</dbReference>
<feature type="compositionally biased region" description="Acidic residues" evidence="8">
    <location>
        <begin position="243"/>
        <end position="256"/>
    </location>
</feature>
<feature type="domain" description="PPIase cyclophilin-type" evidence="9">
    <location>
        <begin position="19"/>
        <end position="165"/>
    </location>
</feature>
<dbReference type="GO" id="GO:0071013">
    <property type="term" value="C:catalytic step 2 spliceosome"/>
    <property type="evidence" value="ECO:0007669"/>
    <property type="project" value="TreeGrafter"/>
</dbReference>
<accession>A0AA38MNV3</accession>
<evidence type="ECO:0000256" key="6">
    <source>
        <dbReference type="ARBA" id="ARBA00046368"/>
    </source>
</evidence>
<dbReference type="InterPro" id="IPR020892">
    <property type="entry name" value="Cyclophilin-type_PPIase_CS"/>
</dbReference>
<feature type="coiled-coil region" evidence="7">
    <location>
        <begin position="295"/>
        <end position="353"/>
    </location>
</feature>
<gene>
    <name evidence="10" type="ORF">Zmor_000887</name>
</gene>
<keyword evidence="3" id="KW-0539">Nucleus</keyword>
<feature type="region of interest" description="Disordered" evidence="8">
    <location>
        <begin position="205"/>
        <end position="257"/>
    </location>
</feature>
<comment type="caution">
    <text evidence="10">The sequence shown here is derived from an EMBL/GenBank/DDBJ whole genome shotgun (WGS) entry which is preliminary data.</text>
</comment>
<evidence type="ECO:0000259" key="9">
    <source>
        <dbReference type="PROSITE" id="PS50072"/>
    </source>
</evidence>
<keyword evidence="7" id="KW-0175">Coiled coil</keyword>
<dbReference type="FunFam" id="2.40.100.10:FF:000007">
    <property type="entry name" value="Peptidyl-prolyl cis-trans isomerase CWC27 homolog"/>
    <property type="match status" value="1"/>
</dbReference>
<dbReference type="SUPFAM" id="SSF50891">
    <property type="entry name" value="Cyclophilin-like"/>
    <property type="match status" value="1"/>
</dbReference>
<protein>
    <recommendedName>
        <fullName evidence="4">Spliceosome-associated protein CWC27 homolog</fullName>
    </recommendedName>
    <alternativeName>
        <fullName evidence="5">Probable inactive peptidyl-prolyl cis-trans isomerase CWC27 homolog</fullName>
    </alternativeName>
</protein>
<name>A0AA38MNV3_9CUCU</name>
<dbReference type="GO" id="GO:0003755">
    <property type="term" value="F:peptidyl-prolyl cis-trans isomerase activity"/>
    <property type="evidence" value="ECO:0007669"/>
    <property type="project" value="InterPro"/>
</dbReference>
<dbReference type="PROSITE" id="PS50072">
    <property type="entry name" value="CSA_PPIASE_2"/>
    <property type="match status" value="1"/>
</dbReference>
<evidence type="ECO:0000256" key="1">
    <source>
        <dbReference type="ARBA" id="ARBA00004123"/>
    </source>
</evidence>